<feature type="transmembrane region" description="Helical" evidence="13">
    <location>
        <begin position="377"/>
        <end position="401"/>
    </location>
</feature>
<dbReference type="Proteomes" id="UP001154078">
    <property type="component" value="Chromosome 7"/>
</dbReference>
<dbReference type="PANTHER" id="PTHR47143">
    <property type="entry name" value="TRANSIENT RECEPTOR POTENTIAL CATION CHANNEL PROTEIN PAINLESS"/>
    <property type="match status" value="1"/>
</dbReference>
<dbReference type="InterPro" id="IPR036770">
    <property type="entry name" value="Ankyrin_rpt-contain_sf"/>
</dbReference>
<gene>
    <name evidence="15" type="ORF">MELIAE_LOCUS10744</name>
</gene>
<keyword evidence="7 12" id="KW-0040">ANK repeat</keyword>
<feature type="repeat" description="ANK" evidence="12">
    <location>
        <begin position="37"/>
        <end position="73"/>
    </location>
</feature>
<evidence type="ECO:0000256" key="9">
    <source>
        <dbReference type="ARBA" id="ARBA00023136"/>
    </source>
</evidence>
<evidence type="ECO:0000313" key="15">
    <source>
        <dbReference type="EMBL" id="CAH0561136.1"/>
    </source>
</evidence>
<keyword evidence="5" id="KW-0677">Repeat</keyword>
<keyword evidence="2" id="KW-0813">Transport</keyword>
<feature type="transmembrane region" description="Helical" evidence="13">
    <location>
        <begin position="304"/>
        <end position="327"/>
    </location>
</feature>
<keyword evidence="16" id="KW-1185">Reference proteome</keyword>
<feature type="transmembrane region" description="Helical" evidence="13">
    <location>
        <begin position="268"/>
        <end position="292"/>
    </location>
</feature>
<keyword evidence="9 13" id="KW-0472">Membrane</keyword>
<evidence type="ECO:0000256" key="1">
    <source>
        <dbReference type="ARBA" id="ARBA00004141"/>
    </source>
</evidence>
<dbReference type="OrthoDB" id="5402602at2759"/>
<dbReference type="GO" id="GO:0034703">
    <property type="term" value="C:cation channel complex"/>
    <property type="evidence" value="ECO:0007669"/>
    <property type="project" value="UniProtKB-ARBA"/>
</dbReference>
<evidence type="ECO:0000256" key="11">
    <source>
        <dbReference type="ARBA" id="ARBA00023303"/>
    </source>
</evidence>
<evidence type="ECO:0000256" key="13">
    <source>
        <dbReference type="SAM" id="Phobius"/>
    </source>
</evidence>
<evidence type="ECO:0000256" key="2">
    <source>
        <dbReference type="ARBA" id="ARBA00022448"/>
    </source>
</evidence>
<sequence length="588" mass="66668">MNEIPATSLHDAVMHGSHDRVTALIENGADADEKDDNGNPPLLLTVCIQEEEIYNGIVWTLIKNGADVNASNKGLTPLYNAVFYRRIKSIKMLLEAGAWLNKHSNNYELHLLAQNGDKEILELFLKDSRCTSTSVNLPDSKGRTAVYFAAENCHKTTLKMLLNHGGVLSCTCERGNVFEAIFEEVSSPVEFLQELLSAQISLRKVKINGMQKKNYNIDFGILAPNTSERQMEVISNLVASASEEERTEVLQHPLIDLFLTLKWAKTSLIFHGLIAIYLILAIVMGVYVTIFVHDVKREMRILRMFIICIMFFTSVLILAYGVLQFVLEKRNHFRRFEMWTNIICSILSLSVAIMAFFDFDNGNIRESPNWVLHVTSIAVLLAWIELMLLIGRLPTFGYYALMFAAVLQNVIKVLATFLCLMIGFALSFSIQFYDVKQFSTPWLSLVKTSVMMMGELEYKGLFHSEKYALHVNVASQVMYLSFIILTSVVLMNLMVGLAVSDIQGLQKASLSKKLEKQADFLRQLEELIYLFKRNDSKKMPRWIKSLFVKNINISTNFTIEASASFRKNSQLSKRLIDTIVSIGKKRSG</sequence>
<feature type="transmembrane region" description="Helical" evidence="13">
    <location>
        <begin position="339"/>
        <end position="357"/>
    </location>
</feature>
<evidence type="ECO:0000313" key="16">
    <source>
        <dbReference type="Proteomes" id="UP001154078"/>
    </source>
</evidence>
<proteinExistence type="predicted"/>
<feature type="repeat" description="ANK" evidence="12">
    <location>
        <begin position="4"/>
        <end position="36"/>
    </location>
</feature>
<dbReference type="PROSITE" id="PS50297">
    <property type="entry name" value="ANK_REP_REGION"/>
    <property type="match status" value="2"/>
</dbReference>
<evidence type="ECO:0000256" key="8">
    <source>
        <dbReference type="ARBA" id="ARBA00023065"/>
    </source>
</evidence>
<feature type="transmembrane region" description="Helical" evidence="13">
    <location>
        <begin position="477"/>
        <end position="499"/>
    </location>
</feature>
<keyword evidence="4 13" id="KW-0812">Transmembrane</keyword>
<dbReference type="InterPro" id="IPR002110">
    <property type="entry name" value="Ankyrin_rpt"/>
</dbReference>
<protein>
    <recommendedName>
        <fullName evidence="14">Ion transport domain-containing protein</fullName>
    </recommendedName>
</protein>
<evidence type="ECO:0000256" key="6">
    <source>
        <dbReference type="ARBA" id="ARBA00022989"/>
    </source>
</evidence>
<name>A0A9P0BEP5_BRAAE</name>
<dbReference type="PROSITE" id="PS50088">
    <property type="entry name" value="ANK_REPEAT"/>
    <property type="match status" value="3"/>
</dbReference>
<dbReference type="Gene3D" id="1.25.40.20">
    <property type="entry name" value="Ankyrin repeat-containing domain"/>
    <property type="match status" value="1"/>
</dbReference>
<comment type="subcellular location">
    <subcellularLocation>
        <location evidence="1">Membrane</location>
        <topology evidence="1">Multi-pass membrane protein</topology>
    </subcellularLocation>
</comment>
<evidence type="ECO:0000256" key="3">
    <source>
        <dbReference type="ARBA" id="ARBA00022606"/>
    </source>
</evidence>
<evidence type="ECO:0000259" key="14">
    <source>
        <dbReference type="Pfam" id="PF00520"/>
    </source>
</evidence>
<keyword evidence="6 13" id="KW-1133">Transmembrane helix</keyword>
<dbReference type="GO" id="GO:0005216">
    <property type="term" value="F:monoatomic ion channel activity"/>
    <property type="evidence" value="ECO:0007669"/>
    <property type="project" value="InterPro"/>
</dbReference>
<evidence type="ECO:0000256" key="7">
    <source>
        <dbReference type="ARBA" id="ARBA00023043"/>
    </source>
</evidence>
<organism evidence="15 16">
    <name type="scientific">Brassicogethes aeneus</name>
    <name type="common">Rape pollen beetle</name>
    <name type="synonym">Meligethes aeneus</name>
    <dbReference type="NCBI Taxonomy" id="1431903"/>
    <lineage>
        <taxon>Eukaryota</taxon>
        <taxon>Metazoa</taxon>
        <taxon>Ecdysozoa</taxon>
        <taxon>Arthropoda</taxon>
        <taxon>Hexapoda</taxon>
        <taxon>Insecta</taxon>
        <taxon>Pterygota</taxon>
        <taxon>Neoptera</taxon>
        <taxon>Endopterygota</taxon>
        <taxon>Coleoptera</taxon>
        <taxon>Polyphaga</taxon>
        <taxon>Cucujiformia</taxon>
        <taxon>Nitidulidae</taxon>
        <taxon>Meligethinae</taxon>
        <taxon>Brassicogethes</taxon>
    </lineage>
</organism>
<reference evidence="15" key="1">
    <citation type="submission" date="2021-12" db="EMBL/GenBank/DDBJ databases">
        <authorList>
            <person name="King R."/>
        </authorList>
    </citation>
    <scope>NUCLEOTIDE SEQUENCE</scope>
</reference>
<dbReference type="Pfam" id="PF00520">
    <property type="entry name" value="Ion_trans"/>
    <property type="match status" value="1"/>
</dbReference>
<feature type="domain" description="Ion transport" evidence="14">
    <location>
        <begin position="269"/>
        <end position="508"/>
    </location>
</feature>
<keyword evidence="10" id="KW-0325">Glycoprotein</keyword>
<dbReference type="EMBL" id="OV121138">
    <property type="protein sequence ID" value="CAH0561136.1"/>
    <property type="molecule type" value="Genomic_DNA"/>
</dbReference>
<evidence type="ECO:0000256" key="12">
    <source>
        <dbReference type="PROSITE-ProRule" id="PRU00023"/>
    </source>
</evidence>
<evidence type="ECO:0000256" key="5">
    <source>
        <dbReference type="ARBA" id="ARBA00022737"/>
    </source>
</evidence>
<evidence type="ECO:0000256" key="4">
    <source>
        <dbReference type="ARBA" id="ARBA00022692"/>
    </source>
</evidence>
<dbReference type="AlphaFoldDB" id="A0A9P0BEP5"/>
<keyword evidence="8" id="KW-0406">Ion transport</keyword>
<feature type="transmembrane region" description="Helical" evidence="13">
    <location>
        <begin position="413"/>
        <end position="433"/>
    </location>
</feature>
<keyword evidence="11" id="KW-0407">Ion channel</keyword>
<dbReference type="InterPro" id="IPR005821">
    <property type="entry name" value="Ion_trans_dom"/>
</dbReference>
<feature type="repeat" description="ANK" evidence="12">
    <location>
        <begin position="73"/>
        <end position="105"/>
    </location>
</feature>
<evidence type="ECO:0000256" key="10">
    <source>
        <dbReference type="ARBA" id="ARBA00023180"/>
    </source>
</evidence>
<dbReference type="Pfam" id="PF12796">
    <property type="entry name" value="Ank_2"/>
    <property type="match status" value="2"/>
</dbReference>
<dbReference type="SUPFAM" id="SSF48403">
    <property type="entry name" value="Ankyrin repeat"/>
    <property type="match status" value="1"/>
</dbReference>
<dbReference type="SMART" id="SM00248">
    <property type="entry name" value="ANK"/>
    <property type="match status" value="5"/>
</dbReference>
<dbReference type="InterPro" id="IPR052076">
    <property type="entry name" value="TRP_cation_channel"/>
</dbReference>
<accession>A0A9P0BEP5</accession>
<dbReference type="PANTHER" id="PTHR47143:SF1">
    <property type="entry name" value="ION_TRANS DOMAIN-CONTAINING PROTEIN"/>
    <property type="match status" value="1"/>
</dbReference>
<keyword evidence="3" id="KW-0716">Sensory transduction</keyword>